<dbReference type="CDD" id="cd05402">
    <property type="entry name" value="NT_PAP_TUTase"/>
    <property type="match status" value="1"/>
</dbReference>
<comment type="cofactor">
    <cofactor evidence="2">
        <name>Mg(2+)</name>
        <dbReference type="ChEBI" id="CHEBI:18420"/>
    </cofactor>
</comment>
<feature type="region of interest" description="Disordered" evidence="8">
    <location>
        <begin position="571"/>
        <end position="595"/>
    </location>
</feature>
<feature type="region of interest" description="Disordered" evidence="8">
    <location>
        <begin position="858"/>
        <end position="1157"/>
    </location>
</feature>
<evidence type="ECO:0000259" key="10">
    <source>
        <dbReference type="Pfam" id="PF22600"/>
    </source>
</evidence>
<keyword evidence="12" id="KW-1185">Reference proteome</keyword>
<dbReference type="EC" id="2.7.7.19" evidence="4"/>
<organism evidence="11 12">
    <name type="scientific">Geranomyces variabilis</name>
    <dbReference type="NCBI Taxonomy" id="109894"/>
    <lineage>
        <taxon>Eukaryota</taxon>
        <taxon>Fungi</taxon>
        <taxon>Fungi incertae sedis</taxon>
        <taxon>Chytridiomycota</taxon>
        <taxon>Chytridiomycota incertae sedis</taxon>
        <taxon>Chytridiomycetes</taxon>
        <taxon>Spizellomycetales</taxon>
        <taxon>Powellomycetaceae</taxon>
        <taxon>Geranomyces</taxon>
    </lineage>
</organism>
<dbReference type="InterPro" id="IPR043519">
    <property type="entry name" value="NT_sf"/>
</dbReference>
<feature type="compositionally biased region" description="Polar residues" evidence="8">
    <location>
        <begin position="930"/>
        <end position="948"/>
    </location>
</feature>
<feature type="compositionally biased region" description="Low complexity" evidence="8">
    <location>
        <begin position="806"/>
        <end position="815"/>
    </location>
</feature>
<dbReference type="PANTHER" id="PTHR12271">
    <property type="entry name" value="POLY A POLYMERASE CID PAP -RELATED"/>
    <property type="match status" value="1"/>
</dbReference>
<feature type="region of interest" description="Disordered" evidence="8">
    <location>
        <begin position="724"/>
        <end position="822"/>
    </location>
</feature>
<keyword evidence="6" id="KW-0479">Metal-binding</keyword>
<feature type="compositionally biased region" description="Basic and acidic residues" evidence="8">
    <location>
        <begin position="571"/>
        <end position="583"/>
    </location>
</feature>
<dbReference type="Pfam" id="PF22600">
    <property type="entry name" value="MTPAP-like_central"/>
    <property type="match status" value="1"/>
</dbReference>
<feature type="region of interest" description="Disordered" evidence="8">
    <location>
        <begin position="660"/>
        <end position="689"/>
    </location>
</feature>
<dbReference type="Gene3D" id="3.30.460.10">
    <property type="entry name" value="Beta Polymerase, domain 2"/>
    <property type="match status" value="1"/>
</dbReference>
<feature type="compositionally biased region" description="Polar residues" evidence="8">
    <location>
        <begin position="858"/>
        <end position="875"/>
    </location>
</feature>
<dbReference type="PANTHER" id="PTHR12271:SF113">
    <property type="entry name" value="POLY(A) RNA POLYMERASE CID11"/>
    <property type="match status" value="1"/>
</dbReference>
<evidence type="ECO:0000256" key="4">
    <source>
        <dbReference type="ARBA" id="ARBA00012388"/>
    </source>
</evidence>
<keyword evidence="5" id="KW-0808">Transferase</keyword>
<sequence>MAVPGPQIIEIPPDVSIPVKPSGSERFADIVANGQAGDLSINPFNWKQRRRNPQIRELDADSEMQLTMEINTLSNSLALSKDSYKLRMQFVDKVQGILDIEWPGKGIKAHVFGSTVNGLGTQTSDVDLCLLTSWTDSLRSVSNVHVLATGLKRHGMTEIYTVAAAKVPICKFYDPEYHVNCDINVNNPVALRNTELIKEYVKIDSRVRPMMLVIKFWTRQRKLNDAAKGGTLSSYCWAMMRYFAETHSNKSKLNPVLLNGVDCSFHPGDDYVGFGSPNKETLGGLVHAFFRFYAEEFDYESFVISVRHGCCLTKAQKGWDVDVERNRRFLCVEEPFNTQRNLANSADAYSIIGLRREFDRGASMLSVGADLDDVCEPYVPLKEDPHRKVMPMANHQQRHLQNDAVNSKHMGAVPRNWQNFEAYRTQAHKSGYGYKNPQSNSQYFFTNHPPLDQAAASSGDQTDRPPFASDLQLMRSPGPYTPEDYHRIQPLSLESPQLERKYNRYKAGGRDKRRVEAAQRKGGNVWATPFRLAGDQSHPTKPRAHPQHHESHESHRTEGAATGLHYLKSKVDHRDQKSSRPHAEASAGPALSPIEYHQPPWVQSAHAAEMAHAVEVPIAKSAEGRRQGTARGGPSPEGEPKTALEGLVPKVAHELKPIVQQNARKNPSPARRGAATSPVRQARSPRPPMEVVIERSLDGGLSIEKTVSEMDADGHYHIISCSMSDSSDSSLSHSPERKYSSSSSPCECSPGRTACSGASSSGRAQISGSSSGRSQRGPSRTAQSTTGTVASGHQNGADGPPKPSDDQNSSGSLSSEVTGASAAEAGGRIAVSCASPASTYLAEDPLTFGELSNYSGRYQASADQSHQDKFSSTAWNRRRGSNARSWQNAKGSANNAGRSCSPKKGGLIPPPNTSAANGARSCSPRKRTAQPHSQWPQHKSPPSLNGQHNEPRSHTHGKSSDQYPSGQERAATVNGNGNVSRSRSPHMKRTPPQQASPPRDSRPWSPNKLKTPPPRTTSPQQMACTLVPVNSTPSPAHATMANGKRRGSSKGTLLWANHSQRPTEHRYGAGPHPQPPRGPASQRPGASSEPSTPQADSPPRGRNATSRDTSPKQKTLAPTTVVSPRRRSLSTSDTPRMAWQDVRSARSPARVNSARKR</sequence>
<evidence type="ECO:0000256" key="6">
    <source>
        <dbReference type="ARBA" id="ARBA00022723"/>
    </source>
</evidence>
<feature type="region of interest" description="Disordered" evidence="8">
    <location>
        <begin position="446"/>
        <end position="558"/>
    </location>
</feature>
<comment type="cofactor">
    <cofactor evidence="1">
        <name>Mn(2+)</name>
        <dbReference type="ChEBI" id="CHEBI:29035"/>
    </cofactor>
</comment>
<feature type="compositionally biased region" description="Polar residues" evidence="8">
    <location>
        <begin position="1017"/>
        <end position="1034"/>
    </location>
</feature>
<feature type="compositionally biased region" description="Basic and acidic residues" evidence="8">
    <location>
        <begin position="497"/>
        <end position="519"/>
    </location>
</feature>
<keyword evidence="7" id="KW-0460">Magnesium</keyword>
<evidence type="ECO:0000313" key="11">
    <source>
        <dbReference type="EMBL" id="KAJ3183926.1"/>
    </source>
</evidence>
<evidence type="ECO:0000256" key="2">
    <source>
        <dbReference type="ARBA" id="ARBA00001946"/>
    </source>
</evidence>
<dbReference type="GO" id="GO:0046872">
    <property type="term" value="F:metal ion binding"/>
    <property type="evidence" value="ECO:0007669"/>
    <property type="project" value="UniProtKB-KW"/>
</dbReference>
<feature type="compositionally biased region" description="Polar residues" evidence="8">
    <location>
        <begin position="781"/>
        <end position="794"/>
    </location>
</feature>
<dbReference type="GO" id="GO:0010605">
    <property type="term" value="P:negative regulation of macromolecule metabolic process"/>
    <property type="evidence" value="ECO:0007669"/>
    <property type="project" value="UniProtKB-ARBA"/>
</dbReference>
<evidence type="ECO:0000313" key="12">
    <source>
        <dbReference type="Proteomes" id="UP001212152"/>
    </source>
</evidence>
<dbReference type="GO" id="GO:0031123">
    <property type="term" value="P:RNA 3'-end processing"/>
    <property type="evidence" value="ECO:0007669"/>
    <property type="project" value="TreeGrafter"/>
</dbReference>
<accession>A0AAD5XV80</accession>
<feature type="compositionally biased region" description="Polar residues" evidence="8">
    <location>
        <begin position="1103"/>
        <end position="1122"/>
    </location>
</feature>
<dbReference type="Gene3D" id="1.10.1410.10">
    <property type="match status" value="1"/>
</dbReference>
<feature type="compositionally biased region" description="Polar residues" evidence="8">
    <location>
        <begin position="973"/>
        <end position="982"/>
    </location>
</feature>
<evidence type="ECO:0000256" key="3">
    <source>
        <dbReference type="ARBA" id="ARBA00008593"/>
    </source>
</evidence>
<name>A0AAD5XV80_9FUNG</name>
<gene>
    <name evidence="11" type="ORF">HDU87_006044</name>
</gene>
<dbReference type="SUPFAM" id="SSF81631">
    <property type="entry name" value="PAP/OAS1 substrate-binding domain"/>
    <property type="match status" value="1"/>
</dbReference>
<feature type="domain" description="PAP-associated" evidence="9">
    <location>
        <begin position="281"/>
        <end position="339"/>
    </location>
</feature>
<feature type="compositionally biased region" description="Low complexity" evidence="8">
    <location>
        <begin position="740"/>
        <end position="780"/>
    </location>
</feature>
<evidence type="ECO:0000259" key="9">
    <source>
        <dbReference type="Pfam" id="PF03828"/>
    </source>
</evidence>
<feature type="compositionally biased region" description="Basic and acidic residues" evidence="8">
    <location>
        <begin position="547"/>
        <end position="558"/>
    </location>
</feature>
<dbReference type="GO" id="GO:1990817">
    <property type="term" value="F:poly(A) RNA polymerase activity"/>
    <property type="evidence" value="ECO:0007669"/>
    <property type="project" value="UniProtKB-EC"/>
</dbReference>
<evidence type="ECO:0000256" key="8">
    <source>
        <dbReference type="SAM" id="MobiDB-lite"/>
    </source>
</evidence>
<evidence type="ECO:0000256" key="1">
    <source>
        <dbReference type="ARBA" id="ARBA00001936"/>
    </source>
</evidence>
<evidence type="ECO:0000256" key="7">
    <source>
        <dbReference type="ARBA" id="ARBA00022842"/>
    </source>
</evidence>
<feature type="compositionally biased region" description="Polar residues" evidence="8">
    <location>
        <begin position="882"/>
        <end position="898"/>
    </location>
</feature>
<dbReference type="Proteomes" id="UP001212152">
    <property type="component" value="Unassembled WGS sequence"/>
</dbReference>
<protein>
    <recommendedName>
        <fullName evidence="4">polynucleotide adenylyltransferase</fullName>
        <ecNumber evidence="4">2.7.7.19</ecNumber>
    </recommendedName>
</protein>
<dbReference type="SUPFAM" id="SSF81301">
    <property type="entry name" value="Nucleotidyltransferase"/>
    <property type="match status" value="1"/>
</dbReference>
<feature type="region of interest" description="Disordered" evidence="8">
    <location>
        <begin position="617"/>
        <end position="642"/>
    </location>
</feature>
<dbReference type="AlphaFoldDB" id="A0AAD5XV80"/>
<dbReference type="InterPro" id="IPR054708">
    <property type="entry name" value="MTPAP-like_central"/>
</dbReference>
<reference evidence="11" key="1">
    <citation type="submission" date="2020-05" db="EMBL/GenBank/DDBJ databases">
        <title>Phylogenomic resolution of chytrid fungi.</title>
        <authorList>
            <person name="Stajich J.E."/>
            <person name="Amses K."/>
            <person name="Simmons R."/>
            <person name="Seto K."/>
            <person name="Myers J."/>
            <person name="Bonds A."/>
            <person name="Quandt C.A."/>
            <person name="Barry K."/>
            <person name="Liu P."/>
            <person name="Grigoriev I."/>
            <person name="Longcore J.E."/>
            <person name="James T.Y."/>
        </authorList>
    </citation>
    <scope>NUCLEOTIDE SEQUENCE</scope>
    <source>
        <strain evidence="11">JEL0379</strain>
    </source>
</reference>
<dbReference type="InterPro" id="IPR002058">
    <property type="entry name" value="PAP_assoc"/>
</dbReference>
<proteinExistence type="inferred from homology"/>
<dbReference type="EMBL" id="JADGJQ010000005">
    <property type="protein sequence ID" value="KAJ3183926.1"/>
    <property type="molecule type" value="Genomic_DNA"/>
</dbReference>
<comment type="similarity">
    <text evidence="3">Belongs to the DNA polymerase type-B-like family.</text>
</comment>
<evidence type="ECO:0000256" key="5">
    <source>
        <dbReference type="ARBA" id="ARBA00022679"/>
    </source>
</evidence>
<dbReference type="Pfam" id="PF03828">
    <property type="entry name" value="PAP_assoc"/>
    <property type="match status" value="1"/>
</dbReference>
<feature type="compositionally biased region" description="Polar residues" evidence="8">
    <location>
        <begin position="1084"/>
        <end position="1095"/>
    </location>
</feature>
<comment type="caution">
    <text evidence="11">The sequence shown here is derived from an EMBL/GenBank/DDBJ whole genome shotgun (WGS) entry which is preliminary data.</text>
</comment>
<feature type="domain" description="Poly(A) RNA polymerase mitochondrial-like central palm" evidence="10">
    <location>
        <begin position="66"/>
        <end position="201"/>
    </location>
</feature>
<feature type="compositionally biased region" description="Low complexity" evidence="8">
    <location>
        <begin position="724"/>
        <end position="733"/>
    </location>
</feature>